<dbReference type="WBParaSite" id="Hba_16312">
    <property type="protein sequence ID" value="Hba_16312"/>
    <property type="gene ID" value="Hba_16312"/>
</dbReference>
<organism evidence="2 3">
    <name type="scientific">Heterorhabditis bacteriophora</name>
    <name type="common">Entomopathogenic nematode worm</name>
    <dbReference type="NCBI Taxonomy" id="37862"/>
    <lineage>
        <taxon>Eukaryota</taxon>
        <taxon>Metazoa</taxon>
        <taxon>Ecdysozoa</taxon>
        <taxon>Nematoda</taxon>
        <taxon>Chromadorea</taxon>
        <taxon>Rhabditida</taxon>
        <taxon>Rhabditina</taxon>
        <taxon>Rhabditomorpha</taxon>
        <taxon>Strongyloidea</taxon>
        <taxon>Heterorhabditidae</taxon>
        <taxon>Heterorhabditis</taxon>
    </lineage>
</organism>
<dbReference type="AlphaFoldDB" id="A0A1I7XFL7"/>
<proteinExistence type="predicted"/>
<feature type="transmembrane region" description="Helical" evidence="1">
    <location>
        <begin position="112"/>
        <end position="135"/>
    </location>
</feature>
<dbReference type="SUPFAM" id="SSF81321">
    <property type="entry name" value="Family A G protein-coupled receptor-like"/>
    <property type="match status" value="1"/>
</dbReference>
<name>A0A1I7XFL7_HETBA</name>
<keyword evidence="1" id="KW-1133">Transmembrane helix</keyword>
<sequence>MIDIGGRLFYDYPSELIGKPIVGKPLSDVNCVAENGAWFMQLFLLQAVALSHIVEYRNFKMKNVIIICGCIIGTAFITGGFVLLLPNMGFVFNEKSFTWYEDLRYPGMIVHIWYNWIVQAFTLLILTITDIAILWKVITLRLSQTLEQNPRTLSRSDTSKESSIKVGSAAFTFDLKAYILRMEIISENPCIVMEGGFNELLYRSESKYGT</sequence>
<protein>
    <submittedName>
        <fullName evidence="3">7TM_GPCR_Srx domain-containing protein</fullName>
    </submittedName>
</protein>
<feature type="transmembrane region" description="Helical" evidence="1">
    <location>
        <begin position="66"/>
        <end position="92"/>
    </location>
</feature>
<feature type="transmembrane region" description="Helical" evidence="1">
    <location>
        <begin position="36"/>
        <end position="54"/>
    </location>
</feature>
<dbReference type="Proteomes" id="UP000095283">
    <property type="component" value="Unplaced"/>
</dbReference>
<keyword evidence="1" id="KW-0472">Membrane</keyword>
<keyword evidence="1" id="KW-0812">Transmembrane</keyword>
<keyword evidence="2" id="KW-1185">Reference proteome</keyword>
<evidence type="ECO:0000256" key="1">
    <source>
        <dbReference type="SAM" id="Phobius"/>
    </source>
</evidence>
<reference evidence="3" key="1">
    <citation type="submission" date="2016-11" db="UniProtKB">
        <authorList>
            <consortium name="WormBaseParasite"/>
        </authorList>
    </citation>
    <scope>IDENTIFICATION</scope>
</reference>
<evidence type="ECO:0000313" key="2">
    <source>
        <dbReference type="Proteomes" id="UP000095283"/>
    </source>
</evidence>
<evidence type="ECO:0000313" key="3">
    <source>
        <dbReference type="WBParaSite" id="Hba_16312"/>
    </source>
</evidence>
<accession>A0A1I7XFL7</accession>